<keyword evidence="13" id="KW-0594">Phospholipid biosynthesis</keyword>
<sequence>MPINLPNLITVLRLFAVPIVIWTILAGYPQAAFWIFLAAGISDGIDGYLARRWNQRTELGAYLDAIADKALLVSIFITLAIVQLIPVWLAIAVVSRDLMIVGAVILSWLMDHPVTIKPLYISKLNTVAQIGFAAAALGLVGFGLQGAEWLLIGGYVTGILTVLSALAYLAAWMRHMGEPRSTV</sequence>
<protein>
    <recommendedName>
        <fullName evidence="6">CDP-diacylglycerol--glycerol-3-phosphate 3-phosphatidyltransferase</fullName>
        <ecNumber evidence="5">2.7.8.5</ecNumber>
    </recommendedName>
</protein>
<comment type="catalytic activity">
    <reaction evidence="15">
        <text>a CDP-1,2-diacyl-sn-glycerol + sn-glycerol 3-phosphate = a 1,2-diacyl-sn-glycero-3-phospho-(1'-sn-glycero-3'-phosphate) + CMP + H(+)</text>
        <dbReference type="Rhea" id="RHEA:12593"/>
        <dbReference type="ChEBI" id="CHEBI:15378"/>
        <dbReference type="ChEBI" id="CHEBI:57597"/>
        <dbReference type="ChEBI" id="CHEBI:58332"/>
        <dbReference type="ChEBI" id="CHEBI:60110"/>
        <dbReference type="ChEBI" id="CHEBI:60377"/>
        <dbReference type="EC" id="2.7.8.5"/>
    </reaction>
</comment>
<evidence type="ECO:0000256" key="17">
    <source>
        <dbReference type="SAM" id="Phobius"/>
    </source>
</evidence>
<comment type="similarity">
    <text evidence="4 16">Belongs to the CDP-alcohol phosphatidyltransferase class-I family.</text>
</comment>
<evidence type="ECO:0000256" key="15">
    <source>
        <dbReference type="ARBA" id="ARBA00048586"/>
    </source>
</evidence>
<feature type="transmembrane region" description="Helical" evidence="17">
    <location>
        <begin position="126"/>
        <end position="144"/>
    </location>
</feature>
<evidence type="ECO:0000256" key="4">
    <source>
        <dbReference type="ARBA" id="ARBA00010441"/>
    </source>
</evidence>
<dbReference type="AlphaFoldDB" id="A0A6S6QPF6"/>
<dbReference type="InterPro" id="IPR043130">
    <property type="entry name" value="CDP-OH_PTrfase_TM_dom"/>
</dbReference>
<dbReference type="EC" id="2.7.8.5" evidence="5"/>
<keyword evidence="7" id="KW-0444">Lipid biosynthesis</keyword>
<evidence type="ECO:0000256" key="3">
    <source>
        <dbReference type="ARBA" id="ARBA00005189"/>
    </source>
</evidence>
<evidence type="ECO:0000256" key="7">
    <source>
        <dbReference type="ARBA" id="ARBA00022516"/>
    </source>
</evidence>
<evidence type="ECO:0000256" key="1">
    <source>
        <dbReference type="ARBA" id="ARBA00004141"/>
    </source>
</evidence>
<dbReference type="GO" id="GO:0046474">
    <property type="term" value="P:glycerophospholipid biosynthetic process"/>
    <property type="evidence" value="ECO:0007669"/>
    <property type="project" value="TreeGrafter"/>
</dbReference>
<feature type="transmembrane region" description="Helical" evidence="17">
    <location>
        <begin position="31"/>
        <end position="49"/>
    </location>
</feature>
<evidence type="ECO:0000256" key="14">
    <source>
        <dbReference type="ARBA" id="ARBA00023264"/>
    </source>
</evidence>
<dbReference type="PANTHER" id="PTHR14269:SF62">
    <property type="entry name" value="CDP-DIACYLGLYCEROL--GLYCEROL-3-PHOSPHATE 3-PHOSPHATIDYLTRANSFERASE 1, CHLOROPLASTIC"/>
    <property type="match status" value="1"/>
</dbReference>
<evidence type="ECO:0000256" key="2">
    <source>
        <dbReference type="ARBA" id="ARBA00005042"/>
    </source>
</evidence>
<dbReference type="Proteomes" id="UP000515317">
    <property type="component" value="Chromosome"/>
</dbReference>
<evidence type="ECO:0000256" key="8">
    <source>
        <dbReference type="ARBA" id="ARBA00022679"/>
    </source>
</evidence>
<evidence type="ECO:0000256" key="11">
    <source>
        <dbReference type="ARBA" id="ARBA00023098"/>
    </source>
</evidence>
<feature type="transmembrane region" description="Helical" evidence="17">
    <location>
        <begin position="150"/>
        <end position="171"/>
    </location>
</feature>
<comment type="pathway">
    <text evidence="3">Lipid metabolism.</text>
</comment>
<dbReference type="InterPro" id="IPR000462">
    <property type="entry name" value="CDP-OH_P_trans"/>
</dbReference>
<name>A0A6S6QPF6_9HYPH</name>
<dbReference type="KEGG" id="tso:IZ6_16040"/>
<organism evidence="18 19">
    <name type="scientific">Terrihabitans soli</name>
    <dbReference type="NCBI Taxonomy" id="708113"/>
    <lineage>
        <taxon>Bacteria</taxon>
        <taxon>Pseudomonadati</taxon>
        <taxon>Pseudomonadota</taxon>
        <taxon>Alphaproteobacteria</taxon>
        <taxon>Hyphomicrobiales</taxon>
        <taxon>Terrihabitans</taxon>
    </lineage>
</organism>
<comment type="pathway">
    <text evidence="2">Phospholipid metabolism; phosphatidylglycerol biosynthesis; phosphatidylglycerol from CDP-diacylglycerol: step 1/2.</text>
</comment>
<evidence type="ECO:0000256" key="9">
    <source>
        <dbReference type="ARBA" id="ARBA00022692"/>
    </source>
</evidence>
<dbReference type="PANTHER" id="PTHR14269">
    <property type="entry name" value="CDP-DIACYLGLYCEROL--GLYCEROL-3-PHOSPHATE 3-PHOSPHATIDYLTRANSFERASE-RELATED"/>
    <property type="match status" value="1"/>
</dbReference>
<keyword evidence="12 17" id="KW-0472">Membrane</keyword>
<keyword evidence="9 17" id="KW-0812">Transmembrane</keyword>
<dbReference type="InterPro" id="IPR004570">
    <property type="entry name" value="Phosphatidylglycerol_P_synth"/>
</dbReference>
<evidence type="ECO:0000256" key="16">
    <source>
        <dbReference type="RuleBase" id="RU003750"/>
    </source>
</evidence>
<evidence type="ECO:0000256" key="13">
    <source>
        <dbReference type="ARBA" id="ARBA00023209"/>
    </source>
</evidence>
<dbReference type="EMBL" id="AP023361">
    <property type="protein sequence ID" value="BCJ90869.1"/>
    <property type="molecule type" value="Genomic_DNA"/>
</dbReference>
<dbReference type="Pfam" id="PF01066">
    <property type="entry name" value="CDP-OH_P_transf"/>
    <property type="match status" value="1"/>
</dbReference>
<evidence type="ECO:0000256" key="10">
    <source>
        <dbReference type="ARBA" id="ARBA00022989"/>
    </source>
</evidence>
<comment type="subcellular location">
    <subcellularLocation>
        <location evidence="1">Membrane</location>
        <topology evidence="1">Multi-pass membrane protein</topology>
    </subcellularLocation>
</comment>
<dbReference type="InterPro" id="IPR048254">
    <property type="entry name" value="CDP_ALCOHOL_P_TRANSF_CS"/>
</dbReference>
<feature type="transmembrane region" description="Helical" evidence="17">
    <location>
        <begin position="70"/>
        <end position="92"/>
    </location>
</feature>
<evidence type="ECO:0000256" key="6">
    <source>
        <dbReference type="ARBA" id="ARBA00014944"/>
    </source>
</evidence>
<evidence type="ECO:0000256" key="5">
    <source>
        <dbReference type="ARBA" id="ARBA00013170"/>
    </source>
</evidence>
<keyword evidence="11" id="KW-0443">Lipid metabolism</keyword>
<proteinExistence type="inferred from homology"/>
<accession>A0A6S6QPF6</accession>
<dbReference type="InterPro" id="IPR050324">
    <property type="entry name" value="CDP-alcohol_PTase-I"/>
</dbReference>
<dbReference type="PROSITE" id="PS00379">
    <property type="entry name" value="CDP_ALCOHOL_P_TRANSF"/>
    <property type="match status" value="1"/>
</dbReference>
<dbReference type="GO" id="GO:0008444">
    <property type="term" value="F:CDP-diacylglycerol-glycerol-3-phosphate 3-phosphatidyltransferase activity"/>
    <property type="evidence" value="ECO:0007669"/>
    <property type="project" value="UniProtKB-EC"/>
</dbReference>
<keyword evidence="19" id="KW-1185">Reference proteome</keyword>
<evidence type="ECO:0000256" key="12">
    <source>
        <dbReference type="ARBA" id="ARBA00023136"/>
    </source>
</evidence>
<dbReference type="FunFam" id="1.20.120.1760:FF:000033">
    <property type="entry name" value="CDP-alcohol phosphatidyltransferase"/>
    <property type="match status" value="1"/>
</dbReference>
<keyword evidence="14" id="KW-1208">Phospholipid metabolism</keyword>
<evidence type="ECO:0000313" key="18">
    <source>
        <dbReference type="EMBL" id="BCJ90869.1"/>
    </source>
</evidence>
<dbReference type="GO" id="GO:0016020">
    <property type="term" value="C:membrane"/>
    <property type="evidence" value="ECO:0007669"/>
    <property type="project" value="UniProtKB-SubCell"/>
</dbReference>
<evidence type="ECO:0000313" key="19">
    <source>
        <dbReference type="Proteomes" id="UP000515317"/>
    </source>
</evidence>
<gene>
    <name evidence="18" type="ORF">IZ6_16040</name>
</gene>
<dbReference type="PIRSF" id="PIRSF000847">
    <property type="entry name" value="Phos_ph_gly_syn"/>
    <property type="match status" value="1"/>
</dbReference>
<feature type="transmembrane region" description="Helical" evidence="17">
    <location>
        <begin position="7"/>
        <end position="25"/>
    </location>
</feature>
<keyword evidence="8 16" id="KW-0808">Transferase</keyword>
<dbReference type="Gene3D" id="1.20.120.1760">
    <property type="match status" value="1"/>
</dbReference>
<keyword evidence="10 17" id="KW-1133">Transmembrane helix</keyword>
<dbReference type="RefSeq" id="WP_222877468.1">
    <property type="nucleotide sequence ID" value="NZ_AP023361.1"/>
</dbReference>
<reference evidence="18 19" key="1">
    <citation type="submission" date="2020-08" db="EMBL/GenBank/DDBJ databases">
        <title>Genome sequence of Rhizobiales bacterium strain IZ6.</title>
        <authorList>
            <person name="Nakai R."/>
            <person name="Naganuma T."/>
        </authorList>
    </citation>
    <scope>NUCLEOTIDE SEQUENCE [LARGE SCALE GENOMIC DNA]</scope>
    <source>
        <strain evidence="18 19">IZ6</strain>
    </source>
</reference>